<evidence type="ECO:0000313" key="3">
    <source>
        <dbReference type="Proteomes" id="UP000295444"/>
    </source>
</evidence>
<feature type="transmembrane region" description="Helical" evidence="1">
    <location>
        <begin position="53"/>
        <end position="73"/>
    </location>
</feature>
<reference evidence="2 3" key="1">
    <citation type="submission" date="2019-03" db="EMBL/GenBank/DDBJ databases">
        <title>Genomic Encyclopedia of Type Strains, Phase IV (KMG-IV): sequencing the most valuable type-strain genomes for metagenomic binning, comparative biology and taxonomic classification.</title>
        <authorList>
            <person name="Goeker M."/>
        </authorList>
    </citation>
    <scope>NUCLEOTIDE SEQUENCE [LARGE SCALE GENOMIC DNA]</scope>
    <source>
        <strain evidence="2 3">DSM 45361</strain>
    </source>
</reference>
<protein>
    <submittedName>
        <fullName evidence="2">Uncharacterized protein</fullName>
    </submittedName>
</protein>
<evidence type="ECO:0000256" key="1">
    <source>
        <dbReference type="SAM" id="Phobius"/>
    </source>
</evidence>
<gene>
    <name evidence="2" type="ORF">EV186_103784</name>
</gene>
<evidence type="ECO:0000313" key="2">
    <source>
        <dbReference type="EMBL" id="TDP97807.1"/>
    </source>
</evidence>
<name>A0A4R6SDP9_LABRH</name>
<organism evidence="2 3">
    <name type="scientific">Labedaea rhizosphaerae</name>
    <dbReference type="NCBI Taxonomy" id="598644"/>
    <lineage>
        <taxon>Bacteria</taxon>
        <taxon>Bacillati</taxon>
        <taxon>Actinomycetota</taxon>
        <taxon>Actinomycetes</taxon>
        <taxon>Pseudonocardiales</taxon>
        <taxon>Pseudonocardiaceae</taxon>
        <taxon>Labedaea</taxon>
    </lineage>
</organism>
<dbReference type="AlphaFoldDB" id="A0A4R6SDP9"/>
<proteinExistence type="predicted"/>
<dbReference type="Proteomes" id="UP000295444">
    <property type="component" value="Unassembled WGS sequence"/>
</dbReference>
<keyword evidence="1" id="KW-0812">Transmembrane</keyword>
<keyword evidence="1" id="KW-1133">Transmembrane helix</keyword>
<accession>A0A4R6SDP9</accession>
<keyword evidence="1" id="KW-0472">Membrane</keyword>
<comment type="caution">
    <text evidence="2">The sequence shown here is derived from an EMBL/GenBank/DDBJ whole genome shotgun (WGS) entry which is preliminary data.</text>
</comment>
<dbReference type="EMBL" id="SNXZ01000003">
    <property type="protein sequence ID" value="TDP97807.1"/>
    <property type="molecule type" value="Genomic_DNA"/>
</dbReference>
<keyword evidence="3" id="KW-1185">Reference proteome</keyword>
<sequence>MSTDGRRASLPATARLDAMATENKWAPWWVYVVVIVGCNFAKQRLIEDRVPGAANVAITVVMVAVLVAAITAIHRARPGRGAGTRP</sequence>